<accession>A0A542X954</accession>
<evidence type="ECO:0000256" key="5">
    <source>
        <dbReference type="ARBA" id="ARBA00023316"/>
    </source>
</evidence>
<dbReference type="InterPro" id="IPR002477">
    <property type="entry name" value="Peptidoglycan-bd-like"/>
</dbReference>
<dbReference type="OrthoDB" id="9810670at2"/>
<dbReference type="InterPro" id="IPR036366">
    <property type="entry name" value="PGBDSf"/>
</dbReference>
<dbReference type="InterPro" id="IPR005490">
    <property type="entry name" value="LD_TPept_cat_dom"/>
</dbReference>
<dbReference type="InterPro" id="IPR006311">
    <property type="entry name" value="TAT_signal"/>
</dbReference>
<feature type="signal peptide" evidence="7">
    <location>
        <begin position="1"/>
        <end position="30"/>
    </location>
</feature>
<keyword evidence="4 6" id="KW-0573">Peptidoglycan synthesis</keyword>
<dbReference type="CDD" id="cd16913">
    <property type="entry name" value="YkuD_like"/>
    <property type="match status" value="1"/>
</dbReference>
<dbReference type="SUPFAM" id="SSF141523">
    <property type="entry name" value="L,D-transpeptidase catalytic domain-like"/>
    <property type="match status" value="1"/>
</dbReference>
<dbReference type="GO" id="GO:0071555">
    <property type="term" value="P:cell wall organization"/>
    <property type="evidence" value="ECO:0007669"/>
    <property type="project" value="UniProtKB-UniRule"/>
</dbReference>
<feature type="domain" description="L,D-TPase catalytic" evidence="8">
    <location>
        <begin position="133"/>
        <end position="252"/>
    </location>
</feature>
<dbReference type="GO" id="GO:0008360">
    <property type="term" value="P:regulation of cell shape"/>
    <property type="evidence" value="ECO:0007669"/>
    <property type="project" value="UniProtKB-UniRule"/>
</dbReference>
<keyword evidence="5 6" id="KW-0961">Cell wall biogenesis/degradation</keyword>
<keyword evidence="10" id="KW-1185">Reference proteome</keyword>
<dbReference type="Pfam" id="PF03734">
    <property type="entry name" value="YkuD"/>
    <property type="match status" value="1"/>
</dbReference>
<dbReference type="PROSITE" id="PS52029">
    <property type="entry name" value="LD_TPASE"/>
    <property type="match status" value="1"/>
</dbReference>
<keyword evidence="3 6" id="KW-0133">Cell shape</keyword>
<protein>
    <submittedName>
        <fullName evidence="9">L,D-transpeptidase-like protein</fullName>
    </submittedName>
</protein>
<evidence type="ECO:0000313" key="9">
    <source>
        <dbReference type="EMBL" id="TQL32368.1"/>
    </source>
</evidence>
<sequence length="252" mass="26587">MNSNTVIDRRIALQGAAAAGALGVIGLANAGGASAATAGSAAAAPAPSILPAATYPVLRVGSTGTAVRDLQSKLSGAGFWLGSVDGSFGSLTQQAVYAIQKYHRLSRDGVCGPITWGKVNLRRRPVARSTSYSHIEIEKSRQLCYVVSGGRVQFCFNTSTGSNKPFYAWGKWYNGQTPSGTFKCYRYVPGWYNNALGALYRPVFFNGGIALHGSTSIPPYPASHGCCRLSTRAQDLILGRGDLGIGRTVVVY</sequence>
<evidence type="ECO:0000256" key="4">
    <source>
        <dbReference type="ARBA" id="ARBA00022984"/>
    </source>
</evidence>
<gene>
    <name evidence="9" type="ORF">FB554_0492</name>
</gene>
<proteinExistence type="predicted"/>
<evidence type="ECO:0000313" key="10">
    <source>
        <dbReference type="Proteomes" id="UP000318336"/>
    </source>
</evidence>
<feature type="chain" id="PRO_5039477296" evidence="7">
    <location>
        <begin position="31"/>
        <end position="252"/>
    </location>
</feature>
<organism evidence="9 10">
    <name type="scientific">Barrientosiimonas humi</name>
    <dbReference type="NCBI Taxonomy" id="999931"/>
    <lineage>
        <taxon>Bacteria</taxon>
        <taxon>Bacillati</taxon>
        <taxon>Actinomycetota</taxon>
        <taxon>Actinomycetes</taxon>
        <taxon>Micrococcales</taxon>
        <taxon>Dermacoccaceae</taxon>
        <taxon>Barrientosiimonas</taxon>
    </lineage>
</organism>
<evidence type="ECO:0000256" key="3">
    <source>
        <dbReference type="ARBA" id="ARBA00022960"/>
    </source>
</evidence>
<evidence type="ECO:0000256" key="2">
    <source>
        <dbReference type="ARBA" id="ARBA00022679"/>
    </source>
</evidence>
<dbReference type="GO" id="GO:0016740">
    <property type="term" value="F:transferase activity"/>
    <property type="evidence" value="ECO:0007669"/>
    <property type="project" value="UniProtKB-KW"/>
</dbReference>
<dbReference type="Gene3D" id="2.40.440.10">
    <property type="entry name" value="L,D-transpeptidase catalytic domain-like"/>
    <property type="match status" value="1"/>
</dbReference>
<evidence type="ECO:0000256" key="1">
    <source>
        <dbReference type="ARBA" id="ARBA00004752"/>
    </source>
</evidence>
<keyword evidence="2" id="KW-0808">Transferase</keyword>
<comment type="pathway">
    <text evidence="1 6">Cell wall biogenesis; peptidoglycan biosynthesis.</text>
</comment>
<dbReference type="Gene3D" id="1.10.101.10">
    <property type="entry name" value="PGBD-like superfamily/PGBD"/>
    <property type="match status" value="1"/>
</dbReference>
<name>A0A542X954_9MICO</name>
<feature type="active site" description="Proton donor/acceptor" evidence="6">
    <location>
        <position position="212"/>
    </location>
</feature>
<dbReference type="GO" id="GO:0009252">
    <property type="term" value="P:peptidoglycan biosynthetic process"/>
    <property type="evidence" value="ECO:0007669"/>
    <property type="project" value="UniProtKB-UniPathway"/>
</dbReference>
<dbReference type="InterPro" id="IPR036365">
    <property type="entry name" value="PGBD-like_sf"/>
</dbReference>
<dbReference type="AlphaFoldDB" id="A0A542X954"/>
<dbReference type="RefSeq" id="WP_142004480.1">
    <property type="nucleotide sequence ID" value="NZ_CAJTBP010000001.1"/>
</dbReference>
<evidence type="ECO:0000256" key="6">
    <source>
        <dbReference type="PROSITE-ProRule" id="PRU01373"/>
    </source>
</evidence>
<dbReference type="Proteomes" id="UP000318336">
    <property type="component" value="Unassembled WGS sequence"/>
</dbReference>
<dbReference type="SUPFAM" id="SSF47090">
    <property type="entry name" value="PGBD-like"/>
    <property type="match status" value="1"/>
</dbReference>
<evidence type="ECO:0000256" key="7">
    <source>
        <dbReference type="SAM" id="SignalP"/>
    </source>
</evidence>
<dbReference type="InterPro" id="IPR038063">
    <property type="entry name" value="Transpep_catalytic_dom"/>
</dbReference>
<dbReference type="UniPathway" id="UPA00219"/>
<comment type="caution">
    <text evidence="9">The sequence shown here is derived from an EMBL/GenBank/DDBJ whole genome shotgun (WGS) entry which is preliminary data.</text>
</comment>
<keyword evidence="7" id="KW-0732">Signal</keyword>
<reference evidence="9 10" key="1">
    <citation type="submission" date="2019-06" db="EMBL/GenBank/DDBJ databases">
        <title>Sequencing the genomes of 1000 actinobacteria strains.</title>
        <authorList>
            <person name="Klenk H.-P."/>
        </authorList>
    </citation>
    <scope>NUCLEOTIDE SEQUENCE [LARGE SCALE GENOMIC DNA]</scope>
    <source>
        <strain evidence="9 10">DSM 24617</strain>
    </source>
</reference>
<feature type="active site" description="Nucleophile" evidence="6">
    <location>
        <position position="226"/>
    </location>
</feature>
<evidence type="ECO:0000259" key="8">
    <source>
        <dbReference type="PROSITE" id="PS52029"/>
    </source>
</evidence>
<dbReference type="Pfam" id="PF01471">
    <property type="entry name" value="PG_binding_1"/>
    <property type="match status" value="1"/>
</dbReference>
<dbReference type="PROSITE" id="PS51318">
    <property type="entry name" value="TAT"/>
    <property type="match status" value="1"/>
</dbReference>
<dbReference type="EMBL" id="VFOK01000001">
    <property type="protein sequence ID" value="TQL32368.1"/>
    <property type="molecule type" value="Genomic_DNA"/>
</dbReference>